<proteinExistence type="predicted"/>
<dbReference type="EMBL" id="WXFA01000016">
    <property type="protein sequence ID" value="MBM3093554.1"/>
    <property type="molecule type" value="Genomic_DNA"/>
</dbReference>
<keyword evidence="2" id="KW-1185">Reference proteome</keyword>
<evidence type="ECO:0000313" key="1">
    <source>
        <dbReference type="EMBL" id="MBM3093554.1"/>
    </source>
</evidence>
<reference evidence="1 2" key="1">
    <citation type="submission" date="2020-01" db="EMBL/GenBank/DDBJ databases">
        <title>Draft genome assembly of Ensifer adhaerens T173.</title>
        <authorList>
            <person name="Craig J.E."/>
            <person name="Stinchcombe J.R."/>
        </authorList>
    </citation>
    <scope>NUCLEOTIDE SEQUENCE [LARGE SCALE GENOMIC DNA]</scope>
    <source>
        <strain evidence="1 2">T173</strain>
    </source>
</reference>
<gene>
    <name evidence="1" type="ORF">GFB56_22605</name>
</gene>
<evidence type="ECO:0000313" key="2">
    <source>
        <dbReference type="Proteomes" id="UP000744980"/>
    </source>
</evidence>
<dbReference type="Proteomes" id="UP000744980">
    <property type="component" value="Unassembled WGS sequence"/>
</dbReference>
<dbReference type="AlphaFoldDB" id="A0AAW4FQH4"/>
<sequence length="70" mass="7858">MPQPSASIYDAEGHRSIHQADISTLRGAVQIVDRYRRYWSGQPISSCPAESAANSLVNARMNKRHFMGRI</sequence>
<accession>A0AAW4FQH4</accession>
<protein>
    <submittedName>
        <fullName evidence="1">Uncharacterized protein</fullName>
    </submittedName>
</protein>
<comment type="caution">
    <text evidence="1">The sequence shown here is derived from an EMBL/GenBank/DDBJ whole genome shotgun (WGS) entry which is preliminary data.</text>
</comment>
<organism evidence="1 2">
    <name type="scientific">Ensifer canadensis</name>
    <dbReference type="NCBI Taxonomy" id="555315"/>
    <lineage>
        <taxon>Bacteria</taxon>
        <taxon>Pseudomonadati</taxon>
        <taxon>Pseudomonadota</taxon>
        <taxon>Alphaproteobacteria</taxon>
        <taxon>Hyphomicrobiales</taxon>
        <taxon>Rhizobiaceae</taxon>
        <taxon>Sinorhizobium/Ensifer group</taxon>
        <taxon>Ensifer</taxon>
    </lineage>
</organism>
<name>A0AAW4FQH4_9HYPH</name>